<dbReference type="PANTHER" id="PTHR30469:SF15">
    <property type="entry name" value="HLYD FAMILY OF SECRETION PROTEINS"/>
    <property type="match status" value="1"/>
</dbReference>
<dbReference type="GO" id="GO:1990281">
    <property type="term" value="C:efflux pump complex"/>
    <property type="evidence" value="ECO:0007669"/>
    <property type="project" value="TreeGrafter"/>
</dbReference>
<dbReference type="InterPro" id="IPR058627">
    <property type="entry name" value="MdtA-like_C"/>
</dbReference>
<dbReference type="InterPro" id="IPR006143">
    <property type="entry name" value="RND_pump_MFP"/>
</dbReference>
<organism evidence="5 6">
    <name type="scientific">Desulfuromusa kysingii</name>
    <dbReference type="NCBI Taxonomy" id="37625"/>
    <lineage>
        <taxon>Bacteria</taxon>
        <taxon>Pseudomonadati</taxon>
        <taxon>Thermodesulfobacteriota</taxon>
        <taxon>Desulfuromonadia</taxon>
        <taxon>Desulfuromonadales</taxon>
        <taxon>Geopsychrobacteraceae</taxon>
        <taxon>Desulfuromusa</taxon>
    </lineage>
</organism>
<dbReference type="OrthoDB" id="176710at2"/>
<feature type="signal peptide" evidence="2">
    <location>
        <begin position="1"/>
        <end position="25"/>
    </location>
</feature>
<dbReference type="SUPFAM" id="SSF111369">
    <property type="entry name" value="HlyD-like secretion proteins"/>
    <property type="match status" value="1"/>
</dbReference>
<comment type="similarity">
    <text evidence="1">Belongs to the membrane fusion protein (MFP) (TC 8.A.1) family.</text>
</comment>
<dbReference type="EMBL" id="FNQN01000005">
    <property type="protein sequence ID" value="SEA41032.1"/>
    <property type="molecule type" value="Genomic_DNA"/>
</dbReference>
<dbReference type="PANTHER" id="PTHR30469">
    <property type="entry name" value="MULTIDRUG RESISTANCE PROTEIN MDTA"/>
    <property type="match status" value="1"/>
</dbReference>
<evidence type="ECO:0000256" key="2">
    <source>
        <dbReference type="SAM" id="SignalP"/>
    </source>
</evidence>
<keyword evidence="6" id="KW-1185">Reference proteome</keyword>
<dbReference type="Gene3D" id="2.40.50.100">
    <property type="match status" value="1"/>
</dbReference>
<proteinExistence type="inferred from homology"/>
<keyword evidence="2" id="KW-0732">Signal</keyword>
<dbReference type="NCBIfam" id="TIGR01730">
    <property type="entry name" value="RND_mfp"/>
    <property type="match status" value="1"/>
</dbReference>
<dbReference type="Pfam" id="PF25967">
    <property type="entry name" value="RND-MFP_C"/>
    <property type="match status" value="1"/>
</dbReference>
<dbReference type="RefSeq" id="WP_092347711.1">
    <property type="nucleotide sequence ID" value="NZ_FNQN01000005.1"/>
</dbReference>
<sequence length="363" mass="38755">MLNPGMKFFSILAFTVLLTGSYSAAATATAPTSKVTVQIMTIQQQLLPVYATFPGRVTSTSEVQIASRLMGYIRKLPVHEGQQVKEGELLLSLDANDVKGSIAQAKAALGKSQSVLADATANYQRFLALYQQQAIPEQQFQQVEMGYRVAQGNLEAAQAGLQQAQAQLNYVDVRAPFSGTVVAKFIDVGQLAAPGHPLLTLQSSGFLQVQSQVNQQSFEQLHLEQKIPVTIDGDNFNQRPVEGTVARLVNAADPITHSHSIKLNLPVDSGATSGDFARVRIQIDQQPGIVVPPPAIQKRAGIDGVFVLDESNRAAFRMVRLGEKTATGVVVLAGLVTGDRLIVSATGELNNGVNVQISQGDGA</sequence>
<evidence type="ECO:0000256" key="1">
    <source>
        <dbReference type="ARBA" id="ARBA00009477"/>
    </source>
</evidence>
<dbReference type="Proteomes" id="UP000199409">
    <property type="component" value="Unassembled WGS sequence"/>
</dbReference>
<dbReference type="Gene3D" id="2.40.420.20">
    <property type="match status" value="1"/>
</dbReference>
<evidence type="ECO:0000259" key="3">
    <source>
        <dbReference type="Pfam" id="PF25967"/>
    </source>
</evidence>
<dbReference type="Pfam" id="PF25973">
    <property type="entry name" value="BSH_CzcB"/>
    <property type="match status" value="1"/>
</dbReference>
<accession>A0A1H4AZH3</accession>
<feature type="domain" description="Multidrug resistance protein MdtA-like C-terminal permuted SH3" evidence="3">
    <location>
        <begin position="289"/>
        <end position="345"/>
    </location>
</feature>
<dbReference type="InterPro" id="IPR058647">
    <property type="entry name" value="BSH_CzcB-like"/>
</dbReference>
<dbReference type="GO" id="GO:0015562">
    <property type="term" value="F:efflux transmembrane transporter activity"/>
    <property type="evidence" value="ECO:0007669"/>
    <property type="project" value="TreeGrafter"/>
</dbReference>
<protein>
    <submittedName>
        <fullName evidence="5">RND family efflux transporter, MFP subunit</fullName>
    </submittedName>
</protein>
<feature type="chain" id="PRO_5011742520" evidence="2">
    <location>
        <begin position="26"/>
        <end position="363"/>
    </location>
</feature>
<gene>
    <name evidence="5" type="ORF">SAMN05660420_02043</name>
</gene>
<dbReference type="AlphaFoldDB" id="A0A1H4AZH3"/>
<dbReference type="Gene3D" id="2.40.30.170">
    <property type="match status" value="1"/>
</dbReference>
<evidence type="ECO:0000259" key="4">
    <source>
        <dbReference type="Pfam" id="PF25973"/>
    </source>
</evidence>
<reference evidence="5 6" key="1">
    <citation type="submission" date="2016-10" db="EMBL/GenBank/DDBJ databases">
        <authorList>
            <person name="de Groot N.N."/>
        </authorList>
    </citation>
    <scope>NUCLEOTIDE SEQUENCE [LARGE SCALE GENOMIC DNA]</scope>
    <source>
        <strain evidence="5 6">DSM 7343</strain>
    </source>
</reference>
<evidence type="ECO:0000313" key="5">
    <source>
        <dbReference type="EMBL" id="SEA41032.1"/>
    </source>
</evidence>
<evidence type="ECO:0000313" key="6">
    <source>
        <dbReference type="Proteomes" id="UP000199409"/>
    </source>
</evidence>
<feature type="domain" description="CzcB-like barrel-sandwich hybrid" evidence="4">
    <location>
        <begin position="63"/>
        <end position="194"/>
    </location>
</feature>
<dbReference type="STRING" id="37625.SAMN05660420_02043"/>
<name>A0A1H4AZH3_9BACT</name>
<dbReference type="Gene3D" id="1.10.287.470">
    <property type="entry name" value="Helix hairpin bin"/>
    <property type="match status" value="1"/>
</dbReference>